<reference evidence="2" key="1">
    <citation type="submission" date="2020-09" db="EMBL/GenBank/DDBJ databases">
        <title>Nocardioides sp. strain MJB4 16S ribosomal RNA gene Genome sequencing and assembly.</title>
        <authorList>
            <person name="Kim I."/>
        </authorList>
    </citation>
    <scope>NUCLEOTIDE SEQUENCE</scope>
    <source>
        <strain evidence="2">MJB4</strain>
    </source>
</reference>
<accession>A0A927K6X6</accession>
<evidence type="ECO:0000313" key="2">
    <source>
        <dbReference type="EMBL" id="MBD8868946.1"/>
    </source>
</evidence>
<dbReference type="InterPro" id="IPR029058">
    <property type="entry name" value="AB_hydrolase_fold"/>
</dbReference>
<dbReference type="Pfam" id="PF12697">
    <property type="entry name" value="Abhydrolase_6"/>
    <property type="match status" value="1"/>
</dbReference>
<feature type="domain" description="AB hydrolase-1" evidence="1">
    <location>
        <begin position="2"/>
        <end position="180"/>
    </location>
</feature>
<dbReference type="SUPFAM" id="SSF53474">
    <property type="entry name" value="alpha/beta-Hydrolases"/>
    <property type="match status" value="1"/>
</dbReference>
<keyword evidence="2" id="KW-0378">Hydrolase</keyword>
<dbReference type="EMBL" id="JACYXZ010000001">
    <property type="protein sequence ID" value="MBD8868946.1"/>
    <property type="molecule type" value="Genomic_DNA"/>
</dbReference>
<dbReference type="Proteomes" id="UP000616839">
    <property type="component" value="Unassembled WGS sequence"/>
</dbReference>
<organism evidence="2 3">
    <name type="scientific">Nocardioides donggukensis</name>
    <dbReference type="NCBI Taxonomy" id="2774019"/>
    <lineage>
        <taxon>Bacteria</taxon>
        <taxon>Bacillati</taxon>
        <taxon>Actinomycetota</taxon>
        <taxon>Actinomycetes</taxon>
        <taxon>Propionibacteriales</taxon>
        <taxon>Nocardioidaceae</taxon>
        <taxon>Nocardioides</taxon>
    </lineage>
</organism>
<evidence type="ECO:0000259" key="1">
    <source>
        <dbReference type="Pfam" id="PF12697"/>
    </source>
</evidence>
<protein>
    <submittedName>
        <fullName evidence="2">Alpha/beta fold hydrolase</fullName>
    </submittedName>
</protein>
<dbReference type="AlphaFoldDB" id="A0A927K6X6"/>
<sequence length="194" mass="21618">MLHGGKESSHAPVDGRSLSWRRSRAMQEAITDRAHDQGVSVWLLRYRHRGWNQATSPSPVPDARWALQTVRRELGLLPTVLLGHSMGARTAARVADDDLVSGVVAVAPWFPRDEPVAALAGRHLAAAHGRADRITSFRATSDFVRRAAERAASTELHDMGRVGHYMFRRVEDWNDFAITRSLSMLATDRTPHQV</sequence>
<proteinExistence type="predicted"/>
<name>A0A927K6X6_9ACTN</name>
<evidence type="ECO:0000313" key="3">
    <source>
        <dbReference type="Proteomes" id="UP000616839"/>
    </source>
</evidence>
<dbReference type="GO" id="GO:0016787">
    <property type="term" value="F:hydrolase activity"/>
    <property type="evidence" value="ECO:0007669"/>
    <property type="project" value="UniProtKB-KW"/>
</dbReference>
<keyword evidence="3" id="KW-1185">Reference proteome</keyword>
<dbReference type="Gene3D" id="3.40.50.1820">
    <property type="entry name" value="alpha/beta hydrolase"/>
    <property type="match status" value="1"/>
</dbReference>
<dbReference type="InterPro" id="IPR000073">
    <property type="entry name" value="AB_hydrolase_1"/>
</dbReference>
<comment type="caution">
    <text evidence="2">The sequence shown here is derived from an EMBL/GenBank/DDBJ whole genome shotgun (WGS) entry which is preliminary data.</text>
</comment>
<gene>
    <name evidence="2" type="ORF">IE331_04850</name>
</gene>